<feature type="modified residue" description="4-aspartylphosphate" evidence="1">
    <location>
        <position position="13"/>
    </location>
</feature>
<sequence length="306" mass="34921">MLEKNTPDLVLLDVEMPEMNGYEAIEIMKAKKETAKIPVIFLTAKSDNESELKGLSLGATDYIYKPFTPALLRKRIEMHLELVNLNNNLQEMVDVKTKSIMDLKNAFLKTMAELVEYRDDVTGKHIERTTHYLKILIEALGKKGLHLEKVASWDLDLLLQSAQLHDIGKIVISDTILNKPDKLDQNEFEEIKKHTKFGEDIIEQIKKNTVERSFLELAKIFASAHHEKWDGSGYPNGLKGEEIPLEGRLMAIADVYDALISERPYKKAFTHEEAVDIILKGMGTHFDPELVNVFKDVSEQFKSISR</sequence>
<proteinExistence type="predicted"/>
<dbReference type="Pfam" id="PF00072">
    <property type="entry name" value="Response_reg"/>
    <property type="match status" value="1"/>
</dbReference>
<dbReference type="SUPFAM" id="SSF109604">
    <property type="entry name" value="HD-domain/PDEase-like"/>
    <property type="match status" value="1"/>
</dbReference>
<dbReference type="InterPro" id="IPR001789">
    <property type="entry name" value="Sig_transdc_resp-reg_receiver"/>
</dbReference>
<reference evidence="4" key="1">
    <citation type="submission" date="2012-03" db="EMBL/GenBank/DDBJ databases">
        <title>Functional metagenomics reveals considerable lignocellulase gene clusters in the gut microbiome of a wood-feeding higher termite.</title>
        <authorList>
            <person name="Liu N."/>
        </authorList>
    </citation>
    <scope>NUCLEOTIDE SEQUENCE</scope>
</reference>
<dbReference type="PROSITE" id="PS50110">
    <property type="entry name" value="RESPONSE_REGULATORY"/>
    <property type="match status" value="1"/>
</dbReference>
<dbReference type="InterPro" id="IPR037522">
    <property type="entry name" value="HD_GYP_dom"/>
</dbReference>
<evidence type="ECO:0000256" key="1">
    <source>
        <dbReference type="PROSITE-ProRule" id="PRU00169"/>
    </source>
</evidence>
<dbReference type="SMART" id="SM00471">
    <property type="entry name" value="HDc"/>
    <property type="match status" value="1"/>
</dbReference>
<protein>
    <submittedName>
        <fullName evidence="4">Response regulator</fullName>
    </submittedName>
</protein>
<accession>A0A806K2R6</accession>
<dbReference type="InterPro" id="IPR011006">
    <property type="entry name" value="CheY-like_superfamily"/>
</dbReference>
<evidence type="ECO:0000259" key="2">
    <source>
        <dbReference type="PROSITE" id="PS50110"/>
    </source>
</evidence>
<dbReference type="Gene3D" id="3.40.50.2300">
    <property type="match status" value="1"/>
</dbReference>
<dbReference type="InterPro" id="IPR052020">
    <property type="entry name" value="Cyclic_di-GMP/3'3'-cGAMP_PDE"/>
</dbReference>
<feature type="domain" description="HD-GYP" evidence="3">
    <location>
        <begin position="100"/>
        <end position="306"/>
    </location>
</feature>
<evidence type="ECO:0000313" key="4">
    <source>
        <dbReference type="EMBL" id="AGS54394.1"/>
    </source>
</evidence>
<dbReference type="Gene3D" id="1.10.3210.10">
    <property type="entry name" value="Hypothetical protein af1432"/>
    <property type="match status" value="1"/>
</dbReference>
<dbReference type="PROSITE" id="PS51832">
    <property type="entry name" value="HD_GYP"/>
    <property type="match status" value="1"/>
</dbReference>
<dbReference type="PANTHER" id="PTHR45228:SF5">
    <property type="entry name" value="CYCLIC DI-GMP PHOSPHODIESTERASE VC_1348-RELATED"/>
    <property type="match status" value="1"/>
</dbReference>
<feature type="domain" description="Response regulatory" evidence="2">
    <location>
        <begin position="1"/>
        <end position="80"/>
    </location>
</feature>
<dbReference type="Pfam" id="PF13487">
    <property type="entry name" value="HD_5"/>
    <property type="match status" value="1"/>
</dbReference>
<keyword evidence="1" id="KW-0597">Phosphoprotein</keyword>
<dbReference type="AlphaFoldDB" id="A0A806K2R6"/>
<evidence type="ECO:0000259" key="3">
    <source>
        <dbReference type="PROSITE" id="PS51832"/>
    </source>
</evidence>
<dbReference type="PANTHER" id="PTHR45228">
    <property type="entry name" value="CYCLIC DI-GMP PHOSPHODIESTERASE TM_0186-RELATED"/>
    <property type="match status" value="1"/>
</dbReference>
<dbReference type="EMBL" id="JQ844296">
    <property type="protein sequence ID" value="AGS54394.1"/>
    <property type="molecule type" value="Genomic_DNA"/>
</dbReference>
<organism evidence="4">
    <name type="scientific">uncultured bacterium contig00104</name>
    <dbReference type="NCBI Taxonomy" id="1181571"/>
    <lineage>
        <taxon>Bacteria</taxon>
        <taxon>environmental samples</taxon>
    </lineage>
</organism>
<dbReference type="CDD" id="cd00077">
    <property type="entry name" value="HDc"/>
    <property type="match status" value="1"/>
</dbReference>
<dbReference type="SUPFAM" id="SSF52172">
    <property type="entry name" value="CheY-like"/>
    <property type="match status" value="1"/>
</dbReference>
<dbReference type="GO" id="GO:0000160">
    <property type="term" value="P:phosphorelay signal transduction system"/>
    <property type="evidence" value="ECO:0007669"/>
    <property type="project" value="InterPro"/>
</dbReference>
<dbReference type="InterPro" id="IPR003607">
    <property type="entry name" value="HD/PDEase_dom"/>
</dbReference>
<name>A0A806K2R6_9BACT</name>